<protein>
    <submittedName>
        <fullName evidence="1">Uncharacterized protein</fullName>
    </submittedName>
</protein>
<dbReference type="EMBL" id="JBHRZO010000014">
    <property type="protein sequence ID" value="MFC3847575.1"/>
    <property type="molecule type" value="Genomic_DNA"/>
</dbReference>
<accession>A0ABV7ZK83</accession>
<evidence type="ECO:0000313" key="2">
    <source>
        <dbReference type="Proteomes" id="UP001595783"/>
    </source>
</evidence>
<comment type="caution">
    <text evidence="1">The sequence shown here is derived from an EMBL/GenBank/DDBJ whole genome shotgun (WGS) entry which is preliminary data.</text>
</comment>
<gene>
    <name evidence="1" type="ORF">ACFOPX_03365</name>
</gene>
<evidence type="ECO:0000313" key="1">
    <source>
        <dbReference type="EMBL" id="MFC3847575.1"/>
    </source>
</evidence>
<reference evidence="2" key="1">
    <citation type="journal article" date="2019" name="Int. J. Syst. Evol. Microbiol.">
        <title>The Global Catalogue of Microorganisms (GCM) 10K type strain sequencing project: providing services to taxonomists for standard genome sequencing and annotation.</title>
        <authorList>
            <consortium name="The Broad Institute Genomics Platform"/>
            <consortium name="The Broad Institute Genome Sequencing Center for Infectious Disease"/>
            <person name="Wu L."/>
            <person name="Ma J."/>
        </authorList>
    </citation>
    <scope>NUCLEOTIDE SEQUENCE [LARGE SCALE GENOMIC DNA]</scope>
    <source>
        <strain evidence="2">CCUG 53816</strain>
    </source>
</reference>
<sequence length="95" mass="11311">MRIEVMRIQVFEYYSMRYFGVPRAWSLRPSFFHHCSPQRLEEVHFCFCVLYKLVSLFEREARGVCQALPLLGSQCSCVCKRSRNHLALLSYLQML</sequence>
<name>A0ABV7ZK83_9HELI</name>
<keyword evidence="2" id="KW-1185">Reference proteome</keyword>
<proteinExistence type="predicted"/>
<dbReference type="RefSeq" id="WP_104751864.1">
    <property type="nucleotide sequence ID" value="NZ_FZMF01000010.1"/>
</dbReference>
<dbReference type="Proteomes" id="UP001595783">
    <property type="component" value="Unassembled WGS sequence"/>
</dbReference>
<organism evidence="1 2">
    <name type="scientific">Helicobacter baculiformis</name>
    <dbReference type="NCBI Taxonomy" id="427351"/>
    <lineage>
        <taxon>Bacteria</taxon>
        <taxon>Pseudomonadati</taxon>
        <taxon>Campylobacterota</taxon>
        <taxon>Epsilonproteobacteria</taxon>
        <taxon>Campylobacterales</taxon>
        <taxon>Helicobacteraceae</taxon>
        <taxon>Helicobacter</taxon>
    </lineage>
</organism>